<evidence type="ECO:0000313" key="3">
    <source>
        <dbReference type="Proteomes" id="UP000525078"/>
    </source>
</evidence>
<gene>
    <name evidence="2" type="ORF">F8388_022711</name>
</gene>
<comment type="caution">
    <text evidence="2">The sequence shown here is derived from an EMBL/GenBank/DDBJ whole genome shotgun (WGS) entry which is preliminary data.</text>
</comment>
<protein>
    <recommendedName>
        <fullName evidence="1">RNase H type-1 domain-containing protein</fullName>
    </recommendedName>
</protein>
<evidence type="ECO:0000313" key="2">
    <source>
        <dbReference type="EMBL" id="KAF4376995.1"/>
    </source>
</evidence>
<organism evidence="2 3">
    <name type="scientific">Cannabis sativa</name>
    <name type="common">Hemp</name>
    <name type="synonym">Marijuana</name>
    <dbReference type="NCBI Taxonomy" id="3483"/>
    <lineage>
        <taxon>Eukaryota</taxon>
        <taxon>Viridiplantae</taxon>
        <taxon>Streptophyta</taxon>
        <taxon>Embryophyta</taxon>
        <taxon>Tracheophyta</taxon>
        <taxon>Spermatophyta</taxon>
        <taxon>Magnoliopsida</taxon>
        <taxon>eudicotyledons</taxon>
        <taxon>Gunneridae</taxon>
        <taxon>Pentapetalae</taxon>
        <taxon>rosids</taxon>
        <taxon>fabids</taxon>
        <taxon>Rosales</taxon>
        <taxon>Cannabaceae</taxon>
        <taxon>Cannabis</taxon>
    </lineage>
</organism>
<accession>A0A7J6G1X5</accession>
<dbReference type="GO" id="GO:0003676">
    <property type="term" value="F:nucleic acid binding"/>
    <property type="evidence" value="ECO:0007669"/>
    <property type="project" value="InterPro"/>
</dbReference>
<dbReference type="GO" id="GO:0004523">
    <property type="term" value="F:RNA-DNA hybrid ribonuclease activity"/>
    <property type="evidence" value="ECO:0007669"/>
    <property type="project" value="InterPro"/>
</dbReference>
<dbReference type="Proteomes" id="UP000525078">
    <property type="component" value="Unassembled WGS sequence"/>
</dbReference>
<dbReference type="AlphaFoldDB" id="A0A7J6G1X5"/>
<dbReference type="Pfam" id="PF13456">
    <property type="entry name" value="RVT_3"/>
    <property type="match status" value="1"/>
</dbReference>
<sequence length="110" mass="12478">MAEAWAILEALKRTLTTAATHIEIQSDCKKVVTELQKQDNNFSAISTILHQIKARMEEFQGSNIVHRLHINDKSKRRACSKYIKTDLMGSVLCFPINIRSNGVRPAKINK</sequence>
<dbReference type="InterPro" id="IPR002156">
    <property type="entry name" value="RNaseH_domain"/>
</dbReference>
<dbReference type="Gene3D" id="3.30.420.10">
    <property type="entry name" value="Ribonuclease H-like superfamily/Ribonuclease H"/>
    <property type="match status" value="1"/>
</dbReference>
<feature type="domain" description="RNase H type-1" evidence="1">
    <location>
        <begin position="1"/>
        <end position="66"/>
    </location>
</feature>
<dbReference type="EMBL" id="JAATIP010000083">
    <property type="protein sequence ID" value="KAF4376995.1"/>
    <property type="molecule type" value="Genomic_DNA"/>
</dbReference>
<dbReference type="InterPro" id="IPR036397">
    <property type="entry name" value="RNaseH_sf"/>
</dbReference>
<evidence type="ECO:0000259" key="1">
    <source>
        <dbReference type="Pfam" id="PF13456"/>
    </source>
</evidence>
<reference evidence="2 3" key="1">
    <citation type="journal article" date="2020" name="bioRxiv">
        <title>Sequence and annotation of 42 cannabis genomes reveals extensive copy number variation in cannabinoid synthesis and pathogen resistance genes.</title>
        <authorList>
            <person name="Mckernan K.J."/>
            <person name="Helbert Y."/>
            <person name="Kane L.T."/>
            <person name="Ebling H."/>
            <person name="Zhang L."/>
            <person name="Liu B."/>
            <person name="Eaton Z."/>
            <person name="Mclaughlin S."/>
            <person name="Kingan S."/>
            <person name="Baybayan P."/>
            <person name="Concepcion G."/>
            <person name="Jordan M."/>
            <person name="Riva A."/>
            <person name="Barbazuk W."/>
            <person name="Harkins T."/>
        </authorList>
    </citation>
    <scope>NUCLEOTIDE SEQUENCE [LARGE SCALE GENOMIC DNA]</scope>
    <source>
        <strain evidence="3">cv. Jamaican Lion 4</strain>
        <tissue evidence="2">Leaf</tissue>
    </source>
</reference>
<dbReference type="InterPro" id="IPR044730">
    <property type="entry name" value="RNase_H-like_dom_plant"/>
</dbReference>
<name>A0A7J6G1X5_CANSA</name>
<dbReference type="CDD" id="cd06222">
    <property type="entry name" value="RNase_H_like"/>
    <property type="match status" value="1"/>
</dbReference>
<proteinExistence type="predicted"/>